<dbReference type="Pfam" id="PF12146">
    <property type="entry name" value="Hydrolase_4"/>
    <property type="match status" value="1"/>
</dbReference>
<dbReference type="InterPro" id="IPR005152">
    <property type="entry name" value="Lipase_secreted"/>
</dbReference>
<name>A0A328BBL4_9BACT</name>
<evidence type="ECO:0000313" key="2">
    <source>
        <dbReference type="EMBL" id="RAK64702.1"/>
    </source>
</evidence>
<protein>
    <recommendedName>
        <fullName evidence="1">Serine aminopeptidase S33 domain-containing protein</fullName>
    </recommendedName>
</protein>
<feature type="domain" description="Serine aminopeptidase S33" evidence="1">
    <location>
        <begin position="154"/>
        <end position="395"/>
    </location>
</feature>
<organism evidence="2 3">
    <name type="scientific">Hymenobacter edaphi</name>
    <dbReference type="NCBI Taxonomy" id="2211146"/>
    <lineage>
        <taxon>Bacteria</taxon>
        <taxon>Pseudomonadati</taxon>
        <taxon>Bacteroidota</taxon>
        <taxon>Cytophagia</taxon>
        <taxon>Cytophagales</taxon>
        <taxon>Hymenobacteraceae</taxon>
        <taxon>Hymenobacter</taxon>
    </lineage>
</organism>
<dbReference type="PANTHER" id="PTHR34853:SF1">
    <property type="entry name" value="LIPASE 5"/>
    <property type="match status" value="1"/>
</dbReference>
<dbReference type="Gene3D" id="3.40.50.1820">
    <property type="entry name" value="alpha/beta hydrolase"/>
    <property type="match status" value="1"/>
</dbReference>
<dbReference type="InterPro" id="IPR022742">
    <property type="entry name" value="Hydrolase_4"/>
</dbReference>
<dbReference type="PIRSF" id="PIRSF029171">
    <property type="entry name" value="Esterase_LipA"/>
    <property type="match status" value="1"/>
</dbReference>
<evidence type="ECO:0000313" key="3">
    <source>
        <dbReference type="Proteomes" id="UP000248553"/>
    </source>
</evidence>
<dbReference type="EMBL" id="QHKM01000006">
    <property type="protein sequence ID" value="RAK64702.1"/>
    <property type="molecule type" value="Genomic_DNA"/>
</dbReference>
<dbReference type="Gene3D" id="1.10.260.160">
    <property type="match status" value="1"/>
</dbReference>
<dbReference type="InterPro" id="IPR029058">
    <property type="entry name" value="AB_hydrolase_fold"/>
</dbReference>
<gene>
    <name evidence="2" type="ORF">DLM85_18650</name>
</gene>
<dbReference type="AlphaFoldDB" id="A0A328BBL4"/>
<sequence length="414" mass="44427">MTIVLFNKLSARLARLTWLFSTILLVGPGLGCQKDVAGPAAAPATEEPGTTATTRLLGSTLVGEYTPQQLATHVSSIPFAAALIRYPIRVYRLTYATKTPAGQPVTASGALLVPTVPAGQQLPLLSYQHGTISPLDEGKAPSYYSSGSEIYSAVSVLASTGYVVSAPDYIGYGASKTQPHPYEHAESLALTSLDMLRAAKEFCQQQQAGLNAKTFLLGYSEGGFATLALHRLMEAEATGEFTVTASAPGAGAYHKSAFATYIMNATQPLNFLSSYVWVLDTYNRIYGLNRPASFYYNEPYATQLASNPLSPVPALPATLFTPALRAAVLAGTDQPLTRTFVANDIHDWKPRAPLALFHGTADDYVPFFNSQDAYNAMRARGATQVELRPIQGGNHFTAAPTYTLQAFAFISQYN</sequence>
<keyword evidence="3" id="KW-1185">Reference proteome</keyword>
<accession>A0A328BBL4</accession>
<evidence type="ECO:0000259" key="1">
    <source>
        <dbReference type="Pfam" id="PF12146"/>
    </source>
</evidence>
<dbReference type="GO" id="GO:0004806">
    <property type="term" value="F:triacylglycerol lipase activity"/>
    <property type="evidence" value="ECO:0007669"/>
    <property type="project" value="InterPro"/>
</dbReference>
<dbReference type="Proteomes" id="UP000248553">
    <property type="component" value="Unassembled WGS sequence"/>
</dbReference>
<dbReference type="SUPFAM" id="SSF53474">
    <property type="entry name" value="alpha/beta-Hydrolases"/>
    <property type="match status" value="1"/>
</dbReference>
<reference evidence="3" key="1">
    <citation type="submission" date="2018-05" db="EMBL/GenBank/DDBJ databases">
        <authorList>
            <person name="Nie L."/>
        </authorList>
    </citation>
    <scope>NUCLEOTIDE SEQUENCE [LARGE SCALE GENOMIC DNA]</scope>
    <source>
        <strain evidence="3">NL</strain>
    </source>
</reference>
<comment type="caution">
    <text evidence="2">The sequence shown here is derived from an EMBL/GenBank/DDBJ whole genome shotgun (WGS) entry which is preliminary data.</text>
</comment>
<dbReference type="GO" id="GO:0016042">
    <property type="term" value="P:lipid catabolic process"/>
    <property type="evidence" value="ECO:0007669"/>
    <property type="project" value="InterPro"/>
</dbReference>
<dbReference type="OrthoDB" id="9798122at2"/>
<dbReference type="PANTHER" id="PTHR34853">
    <property type="match status" value="1"/>
</dbReference>
<proteinExistence type="predicted"/>